<dbReference type="AlphaFoldDB" id="G6EJY9"/>
<name>G6EJY9_9SPHN</name>
<organism evidence="3 4">
    <name type="scientific">Novosphingobium pentaromativorans US6-1</name>
    <dbReference type="NCBI Taxonomy" id="1088721"/>
    <lineage>
        <taxon>Bacteria</taxon>
        <taxon>Pseudomonadati</taxon>
        <taxon>Pseudomonadota</taxon>
        <taxon>Alphaproteobacteria</taxon>
        <taxon>Sphingomonadales</taxon>
        <taxon>Sphingomonadaceae</taxon>
        <taxon>Novosphingobium</taxon>
    </lineage>
</organism>
<keyword evidence="1" id="KW-0472">Membrane</keyword>
<evidence type="ECO:0000313" key="4">
    <source>
        <dbReference type="Proteomes" id="UP000004030"/>
    </source>
</evidence>
<evidence type="ECO:0000259" key="2">
    <source>
        <dbReference type="Pfam" id="PF10881"/>
    </source>
</evidence>
<reference evidence="3 4" key="1">
    <citation type="journal article" date="2012" name="J. Bacteriol.">
        <title>Genome sequence of benzo(a)pyrene-degrading bacterium Novosphingobium pentaromativorans US6-1.</title>
        <authorList>
            <person name="Luo Y.R."/>
            <person name="Kang S.G."/>
            <person name="Kim S.J."/>
            <person name="Kim M.R."/>
            <person name="Li N."/>
            <person name="Lee J.H."/>
            <person name="Kwon K.K."/>
        </authorList>
    </citation>
    <scope>NUCLEOTIDE SEQUENCE [LARGE SCALE GENOMIC DNA]</scope>
    <source>
        <strain evidence="3 4">US6-1</strain>
    </source>
</reference>
<evidence type="ECO:0000256" key="1">
    <source>
        <dbReference type="SAM" id="Phobius"/>
    </source>
</evidence>
<protein>
    <recommendedName>
        <fullName evidence="2">DUF2726 domain-containing protein</fullName>
    </recommendedName>
</protein>
<gene>
    <name evidence="3" type="ORF">NSU_4660</name>
</gene>
<comment type="caution">
    <text evidence="3">The sequence shown here is derived from an EMBL/GenBank/DDBJ whole genome shotgun (WGS) entry which is preliminary data.</text>
</comment>
<dbReference type="eggNOG" id="COG0551">
    <property type="taxonomic scope" value="Bacteria"/>
</dbReference>
<dbReference type="EMBL" id="AGFM01000083">
    <property type="protein sequence ID" value="EHJ58391.1"/>
    <property type="molecule type" value="Genomic_DNA"/>
</dbReference>
<dbReference type="Proteomes" id="UP000004030">
    <property type="component" value="Unassembled WGS sequence"/>
</dbReference>
<feature type="domain" description="DUF2726" evidence="2">
    <location>
        <begin position="46"/>
        <end position="138"/>
    </location>
</feature>
<dbReference type="RefSeq" id="WP_007015567.1">
    <property type="nucleotide sequence ID" value="NZ_AGFM01000083.1"/>
</dbReference>
<sequence length="176" mass="18842">MEKLNIVGSMLGSIVPVLVLVGSAAILFAILGGALGLSGPPAPVAKPLMTRREEAMLVVLEEIFPMYRFHAQVAMGALLKAPARPGRRSSPADRNAFSQKIVDFVVQDPTTGKVVALIEVDDWSHSAARNRIRDAMTSGAGYRTFRIPASARPTIPAVLRVVGPLREESLQIAFEG</sequence>
<keyword evidence="1" id="KW-1133">Transmembrane helix</keyword>
<keyword evidence="1" id="KW-0812">Transmembrane</keyword>
<proteinExistence type="predicted"/>
<evidence type="ECO:0000313" key="3">
    <source>
        <dbReference type="EMBL" id="EHJ58391.1"/>
    </source>
</evidence>
<keyword evidence="4" id="KW-1185">Reference proteome</keyword>
<dbReference type="PATRIC" id="fig|1088721.3.peg.4581"/>
<dbReference type="InterPro" id="IPR024402">
    <property type="entry name" value="DUF2726"/>
</dbReference>
<accession>G6EJY9</accession>
<feature type="transmembrane region" description="Helical" evidence="1">
    <location>
        <begin position="12"/>
        <end position="35"/>
    </location>
</feature>
<dbReference type="Pfam" id="PF10881">
    <property type="entry name" value="DUF2726"/>
    <property type="match status" value="1"/>
</dbReference>